<reference evidence="1 2" key="2">
    <citation type="submission" date="2020-04" db="EMBL/GenBank/DDBJ databases">
        <title>Complete genome sequence of Alteromonas pelagimontana 5.12T.</title>
        <authorList>
            <person name="Sinha R.K."/>
            <person name="Krishnan K.P."/>
            <person name="Kurian J.P."/>
        </authorList>
    </citation>
    <scope>NUCLEOTIDE SEQUENCE [LARGE SCALE GENOMIC DNA]</scope>
    <source>
        <strain evidence="1 2">5.12</strain>
    </source>
</reference>
<organism evidence="1 2">
    <name type="scientific">Alteromonas pelagimontana</name>
    <dbReference type="NCBI Taxonomy" id="1858656"/>
    <lineage>
        <taxon>Bacteria</taxon>
        <taxon>Pseudomonadati</taxon>
        <taxon>Pseudomonadota</taxon>
        <taxon>Gammaproteobacteria</taxon>
        <taxon>Alteromonadales</taxon>
        <taxon>Alteromonadaceae</taxon>
        <taxon>Alteromonas/Salinimonas group</taxon>
        <taxon>Alteromonas</taxon>
    </lineage>
</organism>
<dbReference type="InterPro" id="IPR008928">
    <property type="entry name" value="6-hairpin_glycosidase_sf"/>
</dbReference>
<dbReference type="EMBL" id="CP052766">
    <property type="protein sequence ID" value="QJR82823.1"/>
    <property type="molecule type" value="Genomic_DNA"/>
</dbReference>
<keyword evidence="2" id="KW-1185">Reference proteome</keyword>
<dbReference type="Proteomes" id="UP000219285">
    <property type="component" value="Chromosome"/>
</dbReference>
<evidence type="ECO:0000313" key="2">
    <source>
        <dbReference type="Proteomes" id="UP000219285"/>
    </source>
</evidence>
<dbReference type="KEGG" id="apel:CA267_011035"/>
<proteinExistence type="predicted"/>
<dbReference type="GO" id="GO:0005975">
    <property type="term" value="P:carbohydrate metabolic process"/>
    <property type="evidence" value="ECO:0007669"/>
    <property type="project" value="InterPro"/>
</dbReference>
<name>A0A6M4MIA1_9ALTE</name>
<dbReference type="AlphaFoldDB" id="A0A6M4MIA1"/>
<accession>A0A6M4MIA1</accession>
<dbReference type="OrthoDB" id="1171174at2"/>
<sequence length="666" mass="75402">MTPFAIGTVCSLVSCWGLAQPLDMMTSLYLKTAGNPAQHYDLKWQADGEQKWQLLGPQDIKMRVSVKQEDDDFTFTLTAEETVNFNLQTVLPTEFSYANSEFLLPGLWYKKNNRSSEGAPTAEESTDWSVREDRLSIPMTSVFDTKSGKSLTVLRMDDHQKDAPALPGEGEMILSGSSDLGSVGFGEKQGETYLSFGYPYLEAPYTYKRKLTLAPQSQAFATLKEGESISLHYEIREGEAKQFSGFVENTWKYAFDTLAPAPLEPELSTAEVKDVLSQFYLQSYVGDYELKGFSGQHITTADAEVRPILEVGFIGRVLLNAFNALEYGKDNGNPELVKMGKAVFDSYEENGFNPQGFLREDVNFEDNTETDTYSIRRQSEGVYATLLYLNYEKAQGRKHPKWEKEIKRLLKNMLALQTSTGGFPRKFDANMNVKDESEGSSASAVLALVLAYKYFDNNSYLAAAEKAGKFLENEIVKQSDYFSSTLDANSVDKEAAFYTATAFYYLALVTEGEKHEQYTDLALKANYFVVSWYYLWDVPFAKGMMLGDVDFKTRGWGNVSVENNHVDVFIFGYLDVLRWLAQERNDPRLQKFAEVIESSMKSQLLPRPNHMVNIGKVGYHPEVVQHTNWDYGHFGKGFYNDIFAPGWVVASLWEMLSEDRARKNLK</sequence>
<dbReference type="SUPFAM" id="SSF48208">
    <property type="entry name" value="Six-hairpin glycosidases"/>
    <property type="match status" value="2"/>
</dbReference>
<evidence type="ECO:0000313" key="1">
    <source>
        <dbReference type="EMBL" id="QJR82823.1"/>
    </source>
</evidence>
<protein>
    <submittedName>
        <fullName evidence="1">Uncharacterized protein</fullName>
    </submittedName>
</protein>
<reference evidence="2" key="1">
    <citation type="submission" date="2014-12" db="EMBL/GenBank/DDBJ databases">
        <title>Complete genome sequence of a multi-drug resistant Klebsiella pneumoniae.</title>
        <authorList>
            <person name="Hua X."/>
            <person name="Chen Q."/>
            <person name="Li X."/>
            <person name="Feng Y."/>
            <person name="Ruan Z."/>
            <person name="Yu Y."/>
        </authorList>
    </citation>
    <scope>NUCLEOTIDE SEQUENCE [LARGE SCALE GENOMIC DNA]</scope>
    <source>
        <strain evidence="2">5.12</strain>
    </source>
</reference>
<gene>
    <name evidence="1" type="ORF">CA267_011035</name>
</gene>